<evidence type="ECO:0000313" key="2">
    <source>
        <dbReference type="EMBL" id="KIK34448.1"/>
    </source>
</evidence>
<sequence>MSEYFLRNCSVLQLECLGFGQSVKCLYRLDRLRVSVQVCVQVTDLRLRPLGASFRPASRRSGFNSSSGRINPQDPSNWQHDHVL</sequence>
<feature type="region of interest" description="Disordered" evidence="1">
    <location>
        <begin position="55"/>
        <end position="84"/>
    </location>
</feature>
<dbReference type="EMBL" id="KN835752">
    <property type="protein sequence ID" value="KIK34448.1"/>
    <property type="molecule type" value="Genomic_DNA"/>
</dbReference>
<dbReference type="InParanoid" id="A0A0D0AR59"/>
<name>A0A0D0AR59_9AGAM</name>
<dbReference type="Proteomes" id="UP000054485">
    <property type="component" value="Unassembled WGS sequence"/>
</dbReference>
<evidence type="ECO:0000256" key="1">
    <source>
        <dbReference type="SAM" id="MobiDB-lite"/>
    </source>
</evidence>
<protein>
    <submittedName>
        <fullName evidence="2">Uncharacterized protein</fullName>
    </submittedName>
</protein>
<gene>
    <name evidence="2" type="ORF">CY34DRAFT_812906</name>
</gene>
<reference evidence="2 3" key="1">
    <citation type="submission" date="2014-04" db="EMBL/GenBank/DDBJ databases">
        <authorList>
            <consortium name="DOE Joint Genome Institute"/>
            <person name="Kuo A."/>
            <person name="Ruytinx J."/>
            <person name="Rineau F."/>
            <person name="Colpaert J."/>
            <person name="Kohler A."/>
            <person name="Nagy L.G."/>
            <person name="Floudas D."/>
            <person name="Copeland A."/>
            <person name="Barry K.W."/>
            <person name="Cichocki N."/>
            <person name="Veneault-Fourrey C."/>
            <person name="LaButti K."/>
            <person name="Lindquist E.A."/>
            <person name="Lipzen A."/>
            <person name="Lundell T."/>
            <person name="Morin E."/>
            <person name="Murat C."/>
            <person name="Sun H."/>
            <person name="Tunlid A."/>
            <person name="Henrissat B."/>
            <person name="Grigoriev I.V."/>
            <person name="Hibbett D.S."/>
            <person name="Martin F."/>
            <person name="Nordberg H.P."/>
            <person name="Cantor M.N."/>
            <person name="Hua S.X."/>
        </authorList>
    </citation>
    <scope>NUCLEOTIDE SEQUENCE [LARGE SCALE GENOMIC DNA]</scope>
    <source>
        <strain evidence="2 3">UH-Slu-Lm8-n1</strain>
    </source>
</reference>
<proteinExistence type="predicted"/>
<reference evidence="3" key="2">
    <citation type="submission" date="2015-01" db="EMBL/GenBank/DDBJ databases">
        <title>Evolutionary Origins and Diversification of the Mycorrhizal Mutualists.</title>
        <authorList>
            <consortium name="DOE Joint Genome Institute"/>
            <consortium name="Mycorrhizal Genomics Consortium"/>
            <person name="Kohler A."/>
            <person name="Kuo A."/>
            <person name="Nagy L.G."/>
            <person name="Floudas D."/>
            <person name="Copeland A."/>
            <person name="Barry K.W."/>
            <person name="Cichocki N."/>
            <person name="Veneault-Fourrey C."/>
            <person name="LaButti K."/>
            <person name="Lindquist E.A."/>
            <person name="Lipzen A."/>
            <person name="Lundell T."/>
            <person name="Morin E."/>
            <person name="Murat C."/>
            <person name="Riley R."/>
            <person name="Ohm R."/>
            <person name="Sun H."/>
            <person name="Tunlid A."/>
            <person name="Henrissat B."/>
            <person name="Grigoriev I.V."/>
            <person name="Hibbett D.S."/>
            <person name="Martin F."/>
        </authorList>
    </citation>
    <scope>NUCLEOTIDE SEQUENCE [LARGE SCALE GENOMIC DNA]</scope>
    <source>
        <strain evidence="3">UH-Slu-Lm8-n1</strain>
    </source>
</reference>
<evidence type="ECO:0000313" key="3">
    <source>
        <dbReference type="Proteomes" id="UP000054485"/>
    </source>
</evidence>
<accession>A0A0D0AR59</accession>
<dbReference type="AlphaFoldDB" id="A0A0D0AR59"/>
<keyword evidence="3" id="KW-1185">Reference proteome</keyword>
<dbReference type="HOGENOM" id="CLU_2528986_0_0_1"/>
<organism evidence="2 3">
    <name type="scientific">Suillus luteus UH-Slu-Lm8-n1</name>
    <dbReference type="NCBI Taxonomy" id="930992"/>
    <lineage>
        <taxon>Eukaryota</taxon>
        <taxon>Fungi</taxon>
        <taxon>Dikarya</taxon>
        <taxon>Basidiomycota</taxon>
        <taxon>Agaricomycotina</taxon>
        <taxon>Agaricomycetes</taxon>
        <taxon>Agaricomycetidae</taxon>
        <taxon>Boletales</taxon>
        <taxon>Suillineae</taxon>
        <taxon>Suillaceae</taxon>
        <taxon>Suillus</taxon>
    </lineage>
</organism>
<feature type="compositionally biased region" description="Low complexity" evidence="1">
    <location>
        <begin position="59"/>
        <end position="69"/>
    </location>
</feature>